<sequence>MVYSQRRHAESFVSGQSKGTGCSKEGKRLIWVFYKIQGVMKQFDIDACTVSQEFTFAGRIRRQLYPLFCQGDAFVVSNDENTGIHMWDTHTGRKFRSFKVDGCRITSLACLVDLSGNSASQITESYALYR</sequence>
<gene>
    <name evidence="1" type="ORF">L227DRAFT_560287</name>
</gene>
<proteinExistence type="predicted"/>
<organism evidence="1 2">
    <name type="scientific">Lentinus tigrinus ALCF2SS1-6</name>
    <dbReference type="NCBI Taxonomy" id="1328759"/>
    <lineage>
        <taxon>Eukaryota</taxon>
        <taxon>Fungi</taxon>
        <taxon>Dikarya</taxon>
        <taxon>Basidiomycota</taxon>
        <taxon>Agaricomycotina</taxon>
        <taxon>Agaricomycetes</taxon>
        <taxon>Polyporales</taxon>
        <taxon>Polyporaceae</taxon>
        <taxon>Lentinus</taxon>
    </lineage>
</organism>
<reference evidence="1" key="1">
    <citation type="journal article" date="2018" name="Genome Biol. Evol.">
        <title>Genomics and development of Lentinus tigrinus, a white-rot wood-decaying mushroom with dimorphic fruiting bodies.</title>
        <authorList>
            <person name="Wu B."/>
            <person name="Xu Z."/>
            <person name="Knudson A."/>
            <person name="Carlson A."/>
            <person name="Chen N."/>
            <person name="Kovaka S."/>
            <person name="LaButti K."/>
            <person name="Lipzen A."/>
            <person name="Pennachio C."/>
            <person name="Riley R."/>
            <person name="Schakwitz W."/>
            <person name="Umezawa K."/>
            <person name="Ohm R.A."/>
            <person name="Grigoriev I.V."/>
            <person name="Nagy L.G."/>
            <person name="Gibbons J."/>
            <person name="Hibbett D."/>
        </authorList>
    </citation>
    <scope>NUCLEOTIDE SEQUENCE [LARGE SCALE GENOMIC DNA]</scope>
    <source>
        <strain evidence="1">ALCF2SS1-6</strain>
    </source>
</reference>
<evidence type="ECO:0000313" key="1">
    <source>
        <dbReference type="EMBL" id="RPD65559.1"/>
    </source>
</evidence>
<evidence type="ECO:0000313" key="2">
    <source>
        <dbReference type="Proteomes" id="UP000313359"/>
    </source>
</evidence>
<dbReference type="InterPro" id="IPR011047">
    <property type="entry name" value="Quinoprotein_ADH-like_sf"/>
</dbReference>
<name>A0A5C2SR54_9APHY</name>
<dbReference type="Proteomes" id="UP000313359">
    <property type="component" value="Unassembled WGS sequence"/>
</dbReference>
<protein>
    <recommendedName>
        <fullName evidence="3">WD40 repeat-like protein</fullName>
    </recommendedName>
</protein>
<keyword evidence="2" id="KW-1185">Reference proteome</keyword>
<dbReference type="SUPFAM" id="SSF50998">
    <property type="entry name" value="Quinoprotein alcohol dehydrogenase-like"/>
    <property type="match status" value="1"/>
</dbReference>
<dbReference type="EMBL" id="ML122252">
    <property type="protein sequence ID" value="RPD65559.1"/>
    <property type="molecule type" value="Genomic_DNA"/>
</dbReference>
<accession>A0A5C2SR54</accession>
<evidence type="ECO:0008006" key="3">
    <source>
        <dbReference type="Google" id="ProtNLM"/>
    </source>
</evidence>
<dbReference type="AlphaFoldDB" id="A0A5C2SR54"/>